<evidence type="ECO:0000256" key="4">
    <source>
        <dbReference type="ARBA" id="ARBA00022989"/>
    </source>
</evidence>
<dbReference type="Proteomes" id="UP000824120">
    <property type="component" value="Chromosome 6"/>
</dbReference>
<evidence type="ECO:0000256" key="5">
    <source>
        <dbReference type="ARBA" id="ARBA00023136"/>
    </source>
</evidence>
<organism evidence="7 8">
    <name type="scientific">Solanum commersonii</name>
    <name type="common">Commerson's wild potato</name>
    <name type="synonym">Commerson's nightshade</name>
    <dbReference type="NCBI Taxonomy" id="4109"/>
    <lineage>
        <taxon>Eukaryota</taxon>
        <taxon>Viridiplantae</taxon>
        <taxon>Streptophyta</taxon>
        <taxon>Embryophyta</taxon>
        <taxon>Tracheophyta</taxon>
        <taxon>Spermatophyta</taxon>
        <taxon>Magnoliopsida</taxon>
        <taxon>eudicotyledons</taxon>
        <taxon>Gunneridae</taxon>
        <taxon>Pentapetalae</taxon>
        <taxon>asterids</taxon>
        <taxon>lamiids</taxon>
        <taxon>Solanales</taxon>
        <taxon>Solanaceae</taxon>
        <taxon>Solanoideae</taxon>
        <taxon>Solaneae</taxon>
        <taxon>Solanum</taxon>
    </lineage>
</organism>
<comment type="similarity">
    <text evidence="2 6">Belongs to the peroxisomal membrane protein PXMP2/4 family.</text>
</comment>
<proteinExistence type="inferred from homology"/>
<evidence type="ECO:0000313" key="7">
    <source>
        <dbReference type="EMBL" id="KAG5600843.1"/>
    </source>
</evidence>
<dbReference type="PANTHER" id="PTHR11266:SF46">
    <property type="entry name" value="OS08G0566900 PROTEIN"/>
    <property type="match status" value="1"/>
</dbReference>
<comment type="caution">
    <text evidence="6">Lacks conserved residue(s) required for the propagation of feature annotation.</text>
</comment>
<keyword evidence="4 6" id="KW-1133">Transmembrane helix</keyword>
<dbReference type="GO" id="GO:0005737">
    <property type="term" value="C:cytoplasm"/>
    <property type="evidence" value="ECO:0007669"/>
    <property type="project" value="TreeGrafter"/>
</dbReference>
<keyword evidence="3 6" id="KW-0812">Transmembrane</keyword>
<evidence type="ECO:0000256" key="1">
    <source>
        <dbReference type="ARBA" id="ARBA00004141"/>
    </source>
</evidence>
<dbReference type="InterPro" id="IPR007248">
    <property type="entry name" value="Mpv17_PMP22"/>
</dbReference>
<keyword evidence="5 6" id="KW-0472">Membrane</keyword>
<dbReference type="AlphaFoldDB" id="A0A9J5YJC1"/>
<dbReference type="PANTHER" id="PTHR11266">
    <property type="entry name" value="PEROXISOMAL MEMBRANE PROTEIN 2, PXMP2 MPV17"/>
    <property type="match status" value="1"/>
</dbReference>
<evidence type="ECO:0000256" key="6">
    <source>
        <dbReference type="RuleBase" id="RU363053"/>
    </source>
</evidence>
<evidence type="ECO:0000256" key="3">
    <source>
        <dbReference type="ARBA" id="ARBA00022692"/>
    </source>
</evidence>
<reference evidence="7 8" key="1">
    <citation type="submission" date="2020-09" db="EMBL/GenBank/DDBJ databases">
        <title>De no assembly of potato wild relative species, Solanum commersonii.</title>
        <authorList>
            <person name="Cho K."/>
        </authorList>
    </citation>
    <scope>NUCLEOTIDE SEQUENCE [LARGE SCALE GENOMIC DNA]</scope>
    <source>
        <strain evidence="7">LZ3.2</strain>
        <tissue evidence="7">Leaf</tissue>
    </source>
</reference>
<comment type="subcellular location">
    <subcellularLocation>
        <location evidence="1">Membrane</location>
        <topology evidence="1">Multi-pass membrane protein</topology>
    </subcellularLocation>
</comment>
<dbReference type="EMBL" id="JACXVP010000006">
    <property type="protein sequence ID" value="KAG5600843.1"/>
    <property type="molecule type" value="Genomic_DNA"/>
</dbReference>
<name>A0A9J5YJC1_SOLCO</name>
<dbReference type="OrthoDB" id="10267969at2759"/>
<evidence type="ECO:0000313" key="8">
    <source>
        <dbReference type="Proteomes" id="UP000824120"/>
    </source>
</evidence>
<gene>
    <name evidence="7" type="ORF">H5410_032213</name>
</gene>
<dbReference type="Pfam" id="PF04117">
    <property type="entry name" value="Mpv17_PMP22"/>
    <property type="match status" value="1"/>
</dbReference>
<sequence length="247" mass="28756">MSEIVKQGWKKYLIALQLHPLRTKAITAGVLVGCSDVIAQKISGVKRLQFRRLLLLMLYGFAYSGPFGHFLHKLMDVIFQGKKGNKTVAKKVRLSKLCFFVVFIFRGATHMPTTTTVIRLQVRFEEDREYATVMAKNNTKLLKSTVSLLMNFQVLLEQLTTSPWNNFFFMMYYGLVVEGRPWGLVKNKVRKDYPSFQLTAWKFWPIVGWINYQYMPLQFRVLFHSFVASCWAIFLNLKARSITTKKT</sequence>
<keyword evidence="8" id="KW-1185">Reference proteome</keyword>
<evidence type="ECO:0000256" key="2">
    <source>
        <dbReference type="ARBA" id="ARBA00006824"/>
    </source>
</evidence>
<evidence type="ECO:0008006" key="9">
    <source>
        <dbReference type="Google" id="ProtNLM"/>
    </source>
</evidence>
<dbReference type="GO" id="GO:0016020">
    <property type="term" value="C:membrane"/>
    <property type="evidence" value="ECO:0007669"/>
    <property type="project" value="UniProtKB-SubCell"/>
</dbReference>
<protein>
    <recommendedName>
        <fullName evidence="9">Peroxisomal membrane protein PMP22</fullName>
    </recommendedName>
</protein>
<accession>A0A9J5YJC1</accession>
<feature type="transmembrane region" description="Helical" evidence="6">
    <location>
        <begin position="53"/>
        <end position="72"/>
    </location>
</feature>
<comment type="caution">
    <text evidence="7">The sequence shown here is derived from an EMBL/GenBank/DDBJ whole genome shotgun (WGS) entry which is preliminary data.</text>
</comment>